<accession>A0A8N1S6V6</accession>
<name>A0A8N1S6V6_9HYME</name>
<dbReference type="OrthoDB" id="7534257at2759"/>
<dbReference type="RefSeq" id="XP_025074624.1">
    <property type="nucleotide sequence ID" value="XM_025218839.1"/>
</dbReference>
<dbReference type="AlphaFoldDB" id="A0A8N1S6V6"/>
<protein>
    <submittedName>
        <fullName evidence="2">Uncharacterized protein LOC112552791</fullName>
    </submittedName>
</protein>
<evidence type="ECO:0000313" key="2">
    <source>
        <dbReference type="RefSeq" id="XP_025074624.1"/>
    </source>
</evidence>
<organism evidence="1 2">
    <name type="scientific">Pogonomyrmex barbatus</name>
    <name type="common">red harvester ant</name>
    <dbReference type="NCBI Taxonomy" id="144034"/>
    <lineage>
        <taxon>Eukaryota</taxon>
        <taxon>Metazoa</taxon>
        <taxon>Ecdysozoa</taxon>
        <taxon>Arthropoda</taxon>
        <taxon>Hexapoda</taxon>
        <taxon>Insecta</taxon>
        <taxon>Pterygota</taxon>
        <taxon>Neoptera</taxon>
        <taxon>Endopterygota</taxon>
        <taxon>Hymenoptera</taxon>
        <taxon>Apocrita</taxon>
        <taxon>Aculeata</taxon>
        <taxon>Formicoidea</taxon>
        <taxon>Formicidae</taxon>
        <taxon>Myrmicinae</taxon>
        <taxon>Pogonomyrmex</taxon>
    </lineage>
</organism>
<evidence type="ECO:0000313" key="1">
    <source>
        <dbReference type="Proteomes" id="UP000504615"/>
    </source>
</evidence>
<gene>
    <name evidence="2" type="primary">LOC112552791</name>
</gene>
<reference evidence="2" key="1">
    <citation type="submission" date="2025-08" db="UniProtKB">
        <authorList>
            <consortium name="RefSeq"/>
        </authorList>
    </citation>
    <scope>IDENTIFICATION</scope>
</reference>
<sequence length="113" mass="12509">MVSLMPMNGEVEPYSVIQFTCNYDYPDTFYIYFKLSSLNGLPVTARSGEIGPIIKTEKGAARSWTVHVGRTACNVECHIVNYRGKELVKIVTSITPGLTDYIGESAFVSCPIH</sequence>
<proteinExistence type="predicted"/>
<dbReference type="GeneID" id="112552791"/>
<keyword evidence="1" id="KW-1185">Reference proteome</keyword>
<dbReference type="Proteomes" id="UP000504615">
    <property type="component" value="Unplaced"/>
</dbReference>